<feature type="domain" description="BD-FAE-like" evidence="2">
    <location>
        <begin position="62"/>
        <end position="257"/>
    </location>
</feature>
<dbReference type="OrthoDB" id="9815425at2"/>
<dbReference type="KEGG" id="cce:Ccel_2156"/>
<dbReference type="PANTHER" id="PTHR48081">
    <property type="entry name" value="AB HYDROLASE SUPERFAMILY PROTEIN C4A8.06C"/>
    <property type="match status" value="1"/>
</dbReference>
<evidence type="ECO:0000256" key="1">
    <source>
        <dbReference type="ARBA" id="ARBA00022801"/>
    </source>
</evidence>
<dbReference type="GO" id="GO:0016787">
    <property type="term" value="F:hydrolase activity"/>
    <property type="evidence" value="ECO:0007669"/>
    <property type="project" value="UniProtKB-KW"/>
</dbReference>
<organism evidence="3 4">
    <name type="scientific">Ruminiclostridium cellulolyticum (strain ATCC 35319 / DSM 5812 / JCM 6584 / H10)</name>
    <name type="common">Clostridium cellulolyticum</name>
    <dbReference type="NCBI Taxonomy" id="394503"/>
    <lineage>
        <taxon>Bacteria</taxon>
        <taxon>Bacillati</taxon>
        <taxon>Bacillota</taxon>
        <taxon>Clostridia</taxon>
        <taxon>Eubacteriales</taxon>
        <taxon>Oscillospiraceae</taxon>
        <taxon>Ruminiclostridium</taxon>
    </lineage>
</organism>
<protein>
    <submittedName>
        <fullName evidence="3">Alpha/beta hydrolase fold-3 domain protein</fullName>
    </submittedName>
</protein>
<gene>
    <name evidence="3" type="ordered locus">Ccel_2156</name>
</gene>
<dbReference type="Gene3D" id="3.40.50.1820">
    <property type="entry name" value="alpha/beta hydrolase"/>
    <property type="match status" value="1"/>
</dbReference>
<dbReference type="AlphaFoldDB" id="B8I465"/>
<dbReference type="SUPFAM" id="SSF53474">
    <property type="entry name" value="alpha/beta-Hydrolases"/>
    <property type="match status" value="1"/>
</dbReference>
<evidence type="ECO:0000259" key="2">
    <source>
        <dbReference type="Pfam" id="PF20434"/>
    </source>
</evidence>
<proteinExistence type="predicted"/>
<dbReference type="eggNOG" id="COG0657">
    <property type="taxonomic scope" value="Bacteria"/>
</dbReference>
<evidence type="ECO:0000313" key="3">
    <source>
        <dbReference type="EMBL" id="ACL76498.1"/>
    </source>
</evidence>
<dbReference type="HOGENOM" id="CLU_012494_4_1_9"/>
<dbReference type="InterPro" id="IPR029058">
    <property type="entry name" value="AB_hydrolase_fold"/>
</dbReference>
<dbReference type="InterPro" id="IPR049492">
    <property type="entry name" value="BD-FAE-like_dom"/>
</dbReference>
<reference evidence="3 4" key="1">
    <citation type="submission" date="2009-01" db="EMBL/GenBank/DDBJ databases">
        <title>Complete sequence of Clostridium cellulolyticum H10.</title>
        <authorList>
            <consortium name="US DOE Joint Genome Institute"/>
            <person name="Lucas S."/>
            <person name="Copeland A."/>
            <person name="Lapidus A."/>
            <person name="Glavina del Rio T."/>
            <person name="Dalin E."/>
            <person name="Tice H."/>
            <person name="Bruce D."/>
            <person name="Goodwin L."/>
            <person name="Pitluck S."/>
            <person name="Chertkov O."/>
            <person name="Saunders E."/>
            <person name="Brettin T."/>
            <person name="Detter J.C."/>
            <person name="Han C."/>
            <person name="Larimer F."/>
            <person name="Land M."/>
            <person name="Hauser L."/>
            <person name="Kyrpides N."/>
            <person name="Ivanova N."/>
            <person name="Zhou J."/>
            <person name="Richardson P."/>
        </authorList>
    </citation>
    <scope>NUCLEOTIDE SEQUENCE [LARGE SCALE GENOMIC DNA]</scope>
    <source>
        <strain evidence="4">ATCC 35319 / DSM 5812 / JCM 6584 / H10</strain>
    </source>
</reference>
<dbReference type="PANTHER" id="PTHR48081:SF33">
    <property type="entry name" value="KYNURENINE FORMAMIDASE"/>
    <property type="match status" value="1"/>
</dbReference>
<keyword evidence="1 3" id="KW-0378">Hydrolase</keyword>
<name>B8I465_RUMCH</name>
<keyword evidence="4" id="KW-1185">Reference proteome</keyword>
<evidence type="ECO:0000313" key="4">
    <source>
        <dbReference type="Proteomes" id="UP000001349"/>
    </source>
</evidence>
<dbReference type="EMBL" id="CP001348">
    <property type="protein sequence ID" value="ACL76498.1"/>
    <property type="molecule type" value="Genomic_DNA"/>
</dbReference>
<dbReference type="Proteomes" id="UP000001349">
    <property type="component" value="Chromosome"/>
</dbReference>
<dbReference type="RefSeq" id="WP_015925594.1">
    <property type="nucleotide sequence ID" value="NC_011898.1"/>
</dbReference>
<accession>B8I465</accession>
<sequence>MNYEADFRQFVDSEETLNSIQEKDWAFYGQCGLEYPFLYATPDPDRQDYFARPYSEDPLQRLDIHHLKTPDKKKRPVIFYIHGGGWTNEDKSNTRFVAHDWIKKGYTVVSINYRLSPNVTHPAIIEDCAKALKWVQENIHEYGGDPNRICVVGHSAGGHLAALLVTGVKWHKKYDIDIKKVKCWIPMSGIHDFNMPENYMPPMLNAAIIAMLGGDNNKAECSPVSHITGKEPPCLIVHGGNDWLVPKTNSIELHEKLIEKGAKDSRLYIVKGYAHCNMILGFERPGHKPAELINKYLDEMLPTCEGRKLQD</sequence>
<dbReference type="STRING" id="394503.Ccel_2156"/>
<dbReference type="Pfam" id="PF20434">
    <property type="entry name" value="BD-FAE"/>
    <property type="match status" value="1"/>
</dbReference>
<dbReference type="InterPro" id="IPR050300">
    <property type="entry name" value="GDXG_lipolytic_enzyme"/>
</dbReference>